<reference evidence="3 4" key="1">
    <citation type="submission" date="2019-09" db="EMBL/GenBank/DDBJ databases">
        <title>Phylogeny of genus Pseudoclavibacter and closely related genus.</title>
        <authorList>
            <person name="Li Y."/>
        </authorList>
    </citation>
    <scope>NUCLEOTIDE SEQUENCE [LARGE SCALE GENOMIC DNA]</scope>
    <source>
        <strain evidence="3 4">THG-MD12</strain>
    </source>
</reference>
<keyword evidence="2" id="KW-0472">Membrane</keyword>
<evidence type="ECO:0000313" key="4">
    <source>
        <dbReference type="Proteomes" id="UP000490386"/>
    </source>
</evidence>
<organism evidence="3 4">
    <name type="scientific">Pseudoclavibacter terrae</name>
    <dbReference type="NCBI Taxonomy" id="1530195"/>
    <lineage>
        <taxon>Bacteria</taxon>
        <taxon>Bacillati</taxon>
        <taxon>Actinomycetota</taxon>
        <taxon>Actinomycetes</taxon>
        <taxon>Micrococcales</taxon>
        <taxon>Microbacteriaceae</taxon>
        <taxon>Pseudoclavibacter</taxon>
    </lineage>
</organism>
<evidence type="ECO:0000313" key="3">
    <source>
        <dbReference type="EMBL" id="KAB1639108.1"/>
    </source>
</evidence>
<evidence type="ECO:0000256" key="2">
    <source>
        <dbReference type="SAM" id="Phobius"/>
    </source>
</evidence>
<dbReference type="EMBL" id="WBJX01000001">
    <property type="protein sequence ID" value="KAB1639108.1"/>
    <property type="molecule type" value="Genomic_DNA"/>
</dbReference>
<feature type="transmembrane region" description="Helical" evidence="2">
    <location>
        <begin position="74"/>
        <end position="97"/>
    </location>
</feature>
<feature type="compositionally biased region" description="Basic residues" evidence="1">
    <location>
        <begin position="1"/>
        <end position="17"/>
    </location>
</feature>
<feature type="transmembrane region" description="Helical" evidence="2">
    <location>
        <begin position="153"/>
        <end position="177"/>
    </location>
</feature>
<feature type="compositionally biased region" description="Gly residues" evidence="1">
    <location>
        <begin position="19"/>
        <end position="28"/>
    </location>
</feature>
<gene>
    <name evidence="3" type="ORF">F8O03_01830</name>
</gene>
<proteinExistence type="predicted"/>
<keyword evidence="2" id="KW-0812">Transmembrane</keyword>
<dbReference type="Pfam" id="PF11377">
    <property type="entry name" value="DUF3180"/>
    <property type="match status" value="1"/>
</dbReference>
<feature type="compositionally biased region" description="Basic and acidic residues" evidence="1">
    <location>
        <begin position="127"/>
        <end position="139"/>
    </location>
</feature>
<comment type="caution">
    <text evidence="3">The sequence shown here is derived from an EMBL/GenBank/DDBJ whole genome shotgun (WGS) entry which is preliminary data.</text>
</comment>
<dbReference type="InterPro" id="IPR021517">
    <property type="entry name" value="DUF3180"/>
</dbReference>
<keyword evidence="2" id="KW-1133">Transmembrane helix</keyword>
<feature type="transmembrane region" description="Helical" evidence="2">
    <location>
        <begin position="189"/>
        <end position="209"/>
    </location>
</feature>
<keyword evidence="4" id="KW-1185">Reference proteome</keyword>
<protein>
    <submittedName>
        <fullName evidence="3">DUF3180 domain-containing protein</fullName>
    </submittedName>
</protein>
<accession>A0A7J5B4L5</accession>
<name>A0A7J5B4L5_9MICO</name>
<dbReference type="Proteomes" id="UP000490386">
    <property type="component" value="Unassembled WGS sequence"/>
</dbReference>
<sequence length="231" mass="24584">MARGRPARAARPARQRRGLAGGRSGPGRSGRAVNLASRTRPGLLVGLVVIGGVLAWCVETWLVTSGRAVMAPPLTMPLTLVVLAALLLWLAWPIRAYTRRLWRERREAESQRRAPGLERGGAGGGADRNERQGREVERDVRGKRVDPQYAFRVLAFARAASLASSLMAGVALGVLAFAVTRTVPPEEPIWHAVVSVIGAAVLLAVGLIAESWCRIPPGGEETAASQNPVAA</sequence>
<dbReference type="AlphaFoldDB" id="A0A7J5B4L5"/>
<evidence type="ECO:0000256" key="1">
    <source>
        <dbReference type="SAM" id="MobiDB-lite"/>
    </source>
</evidence>
<feature type="transmembrane region" description="Helical" evidence="2">
    <location>
        <begin position="43"/>
        <end position="62"/>
    </location>
</feature>
<feature type="region of interest" description="Disordered" evidence="1">
    <location>
        <begin position="108"/>
        <end position="139"/>
    </location>
</feature>
<feature type="region of interest" description="Disordered" evidence="1">
    <location>
        <begin position="1"/>
        <end position="33"/>
    </location>
</feature>